<dbReference type="AlphaFoldDB" id="A0A1A9I4N5"/>
<keyword evidence="2" id="KW-1185">Reference proteome</keyword>
<dbReference type="EMBL" id="CP015772">
    <property type="protein sequence ID" value="ANH82638.1"/>
    <property type="molecule type" value="Genomic_DNA"/>
</dbReference>
<reference evidence="1 2" key="1">
    <citation type="submission" date="2016-05" db="EMBL/GenBank/DDBJ databases">
        <title>Niabella ginsenosidivorans BS26 whole genome sequencing.</title>
        <authorList>
            <person name="Im W.T."/>
            <person name="Siddiqi M.Z."/>
        </authorList>
    </citation>
    <scope>NUCLEOTIDE SEQUENCE [LARGE SCALE GENOMIC DNA]</scope>
    <source>
        <strain evidence="1 2">BS26</strain>
    </source>
</reference>
<sequence>MQAIESTTNPIEFLLGSVPGLVERLSLKLAAETGTSVLGHYPEYVKLAESIGARRFQIPTSVWNKMSAAEQWTANTKFLDRMILRGDNIRLATPLNQVKPGSFFQKELNYLFDKGYKVSSDGLWLVK</sequence>
<gene>
    <name evidence="1" type="ORF">A8C56_18140</name>
</gene>
<dbReference type="STRING" id="1176587.A8C56_18140"/>
<proteinExistence type="predicted"/>
<protein>
    <submittedName>
        <fullName evidence="1">Uncharacterized protein</fullName>
    </submittedName>
</protein>
<dbReference type="Proteomes" id="UP000077667">
    <property type="component" value="Chromosome"/>
</dbReference>
<name>A0A1A9I4N5_9BACT</name>
<evidence type="ECO:0000313" key="2">
    <source>
        <dbReference type="Proteomes" id="UP000077667"/>
    </source>
</evidence>
<evidence type="ECO:0000313" key="1">
    <source>
        <dbReference type="EMBL" id="ANH82638.1"/>
    </source>
</evidence>
<dbReference type="KEGG" id="nia:A8C56_18140"/>
<organism evidence="1 2">
    <name type="scientific">Niabella ginsenosidivorans</name>
    <dbReference type="NCBI Taxonomy" id="1176587"/>
    <lineage>
        <taxon>Bacteria</taxon>
        <taxon>Pseudomonadati</taxon>
        <taxon>Bacteroidota</taxon>
        <taxon>Chitinophagia</taxon>
        <taxon>Chitinophagales</taxon>
        <taxon>Chitinophagaceae</taxon>
        <taxon>Niabella</taxon>
    </lineage>
</organism>
<accession>A0A1A9I4N5</accession>